<dbReference type="Pfam" id="PF03446">
    <property type="entry name" value="NAD_binding_2"/>
    <property type="match status" value="1"/>
</dbReference>
<dbReference type="EMBL" id="JAOB01000093">
    <property type="protein sequence ID" value="EUA07238.1"/>
    <property type="molecule type" value="Genomic_DNA"/>
</dbReference>
<dbReference type="InterPro" id="IPR002204">
    <property type="entry name" value="3-OH-isobutyrate_DH-rel_CS"/>
</dbReference>
<dbReference type="AlphaFoldDB" id="X7YL42"/>
<dbReference type="PROSITE" id="PS00895">
    <property type="entry name" value="3_HYDROXYISOBUT_DH"/>
    <property type="match status" value="1"/>
</dbReference>
<keyword evidence="2" id="KW-0520">NAD</keyword>
<name>X7YL42_MYCXE</name>
<sequence length="147" mass="15108">MTTIAFLGLGHMGGPMSANLVAAGHFVRGFDPMPTAAAAATKNGVAVFDGGPDAVADADVVITMLPNGDVVKRCYAEVLPAAQQGALFIDSSTISVNDAARCTRWLNRGVSPNSTHRSPAGCAAPSPGRWRSWSAVTNPRCSGHGQC</sequence>
<dbReference type="InterPro" id="IPR036291">
    <property type="entry name" value="NAD(P)-bd_dom_sf"/>
</dbReference>
<dbReference type="SUPFAM" id="SSF51735">
    <property type="entry name" value="NAD(P)-binding Rossmann-fold domains"/>
    <property type="match status" value="1"/>
</dbReference>
<dbReference type="Gene3D" id="3.40.50.720">
    <property type="entry name" value="NAD(P)-binding Rossmann-like Domain"/>
    <property type="match status" value="1"/>
</dbReference>
<dbReference type="GO" id="GO:0016616">
    <property type="term" value="F:oxidoreductase activity, acting on the CH-OH group of donors, NAD or NADP as acceptor"/>
    <property type="evidence" value="ECO:0007669"/>
    <property type="project" value="TreeGrafter"/>
</dbReference>
<accession>X7YL42</accession>
<evidence type="ECO:0000256" key="2">
    <source>
        <dbReference type="ARBA" id="ARBA00023027"/>
    </source>
</evidence>
<evidence type="ECO:0000313" key="4">
    <source>
        <dbReference type="EMBL" id="EUA07238.1"/>
    </source>
</evidence>
<dbReference type="GO" id="GO:0050661">
    <property type="term" value="F:NADP binding"/>
    <property type="evidence" value="ECO:0007669"/>
    <property type="project" value="InterPro"/>
</dbReference>
<evidence type="ECO:0000259" key="3">
    <source>
        <dbReference type="Pfam" id="PF03446"/>
    </source>
</evidence>
<comment type="caution">
    <text evidence="4">The sequence shown here is derived from an EMBL/GenBank/DDBJ whole genome shotgun (WGS) entry which is preliminary data.</text>
</comment>
<dbReference type="PANTHER" id="PTHR22981">
    <property type="entry name" value="3-HYDROXYISOBUTYRATE DEHYDROGENASE-RELATED"/>
    <property type="match status" value="1"/>
</dbReference>
<keyword evidence="1" id="KW-0560">Oxidoreductase</keyword>
<dbReference type="GO" id="GO:0016054">
    <property type="term" value="P:organic acid catabolic process"/>
    <property type="evidence" value="ECO:0007669"/>
    <property type="project" value="UniProtKB-ARBA"/>
</dbReference>
<gene>
    <name evidence="4" type="ORF">I553_0657</name>
</gene>
<dbReference type="PATRIC" id="fig|1299334.3.peg.10235"/>
<proteinExistence type="predicted"/>
<dbReference type="PANTHER" id="PTHR22981:SF7">
    <property type="entry name" value="3-HYDROXYISOBUTYRATE DEHYDROGENASE, MITOCHONDRIAL"/>
    <property type="match status" value="1"/>
</dbReference>
<evidence type="ECO:0000256" key="1">
    <source>
        <dbReference type="ARBA" id="ARBA00023002"/>
    </source>
</evidence>
<reference evidence="4" key="1">
    <citation type="submission" date="2014-01" db="EMBL/GenBank/DDBJ databases">
        <authorList>
            <person name="Brown-Elliot B."/>
            <person name="Wallace R."/>
            <person name="Lenaerts A."/>
            <person name="Ordway D."/>
            <person name="DeGroote M.A."/>
            <person name="Parker T."/>
            <person name="Sizemore C."/>
            <person name="Tallon L.J."/>
            <person name="Sadzewicz L.K."/>
            <person name="Sengamalay N."/>
            <person name="Fraser C.M."/>
            <person name="Hine E."/>
            <person name="Shefchek K.A."/>
            <person name="Das S.P."/>
            <person name="Tettelin H."/>
        </authorList>
    </citation>
    <scope>NUCLEOTIDE SEQUENCE [LARGE SCALE GENOMIC DNA]</scope>
    <source>
        <strain evidence="4">4042</strain>
    </source>
</reference>
<feature type="domain" description="6-phosphogluconate dehydrogenase NADP-binding" evidence="3">
    <location>
        <begin position="3"/>
        <end position="104"/>
    </location>
</feature>
<protein>
    <submittedName>
        <fullName evidence="4">NAD binding domain of 6-phosphogluconate dehydrogenase family protein</fullName>
    </submittedName>
</protein>
<organism evidence="4">
    <name type="scientific">Mycobacterium xenopi 4042</name>
    <dbReference type="NCBI Taxonomy" id="1299334"/>
    <lineage>
        <taxon>Bacteria</taxon>
        <taxon>Bacillati</taxon>
        <taxon>Actinomycetota</taxon>
        <taxon>Actinomycetes</taxon>
        <taxon>Mycobacteriales</taxon>
        <taxon>Mycobacteriaceae</taxon>
        <taxon>Mycobacterium</taxon>
    </lineage>
</organism>
<dbReference type="InterPro" id="IPR006115">
    <property type="entry name" value="6PGDH_NADP-bd"/>
</dbReference>